<dbReference type="CDD" id="cd02598">
    <property type="entry name" value="HAD_BPGM"/>
    <property type="match status" value="1"/>
</dbReference>
<dbReference type="EMBL" id="BJCC01000018">
    <property type="protein sequence ID" value="GCF94436.1"/>
    <property type="molecule type" value="Genomic_DNA"/>
</dbReference>
<dbReference type="RefSeq" id="WP_146622861.1">
    <property type="nucleotide sequence ID" value="NZ_BJCC01000018.1"/>
</dbReference>
<evidence type="ECO:0000313" key="7">
    <source>
        <dbReference type="Proteomes" id="UP000290567"/>
    </source>
</evidence>
<feature type="binding site" evidence="3">
    <location>
        <begin position="8"/>
        <end position="10"/>
    </location>
    <ligand>
        <name>substrate</name>
    </ligand>
</feature>
<dbReference type="SFLD" id="SFLDG01135">
    <property type="entry name" value="C1.5.6:_HAD__Beta-PGM__Phospha"/>
    <property type="match status" value="1"/>
</dbReference>
<dbReference type="NCBIfam" id="TIGR02009">
    <property type="entry name" value="PGMB-YQAB-SF"/>
    <property type="match status" value="1"/>
</dbReference>
<dbReference type="Pfam" id="PF00702">
    <property type="entry name" value="Hydrolase"/>
    <property type="match status" value="1"/>
</dbReference>
<feature type="active site" description="Proton donor/acceptor" evidence="2">
    <location>
        <position position="10"/>
    </location>
</feature>
<dbReference type="Proteomes" id="UP000290567">
    <property type="component" value="Unassembled WGS sequence"/>
</dbReference>
<dbReference type="PANTHER" id="PTHR18901:SF38">
    <property type="entry name" value="PSEUDOURIDINE-5'-PHOSPHATASE"/>
    <property type="match status" value="1"/>
</dbReference>
<evidence type="ECO:0000256" key="3">
    <source>
        <dbReference type="PIRSR" id="PIRSR610972-2"/>
    </source>
</evidence>
<evidence type="ECO:0000313" key="6">
    <source>
        <dbReference type="EMBL" id="GCF94436.1"/>
    </source>
</evidence>
<dbReference type="InterPro" id="IPR010976">
    <property type="entry name" value="B-phosphoglucomutase_hydrolase"/>
</dbReference>
<evidence type="ECO:0000256" key="5">
    <source>
        <dbReference type="PIRSR" id="PIRSR610972-4"/>
    </source>
</evidence>
<evidence type="ECO:0000256" key="1">
    <source>
        <dbReference type="ARBA" id="ARBA00006171"/>
    </source>
</evidence>
<evidence type="ECO:0000256" key="2">
    <source>
        <dbReference type="PIRSR" id="PIRSR610972-1"/>
    </source>
</evidence>
<accession>A0A4P5P9Z5</accession>
<name>A0A4P5P9Z5_9ENTE</name>
<dbReference type="AlphaFoldDB" id="A0A4P5P9Z5"/>
<dbReference type="NCBIfam" id="TIGR01509">
    <property type="entry name" value="HAD-SF-IA-v3"/>
    <property type="match status" value="1"/>
</dbReference>
<feature type="binding site" evidence="3">
    <location>
        <position position="24"/>
    </location>
    <ligand>
        <name>substrate</name>
    </ligand>
</feature>
<feature type="binding site" evidence="4">
    <location>
        <position position="169"/>
    </location>
    <ligand>
        <name>Mg(2+)</name>
        <dbReference type="ChEBI" id="CHEBI:18420"/>
    </ligand>
</feature>
<proteinExistence type="inferred from homology"/>
<reference evidence="7" key="1">
    <citation type="submission" date="2019-02" db="EMBL/GenBank/DDBJ databases">
        <title>Draft genome sequence of Enterococcus sp. Gos25-1.</title>
        <authorList>
            <person name="Tanaka N."/>
            <person name="Shiwa Y."/>
            <person name="Fujita N."/>
        </authorList>
    </citation>
    <scope>NUCLEOTIDE SEQUENCE [LARGE SCALE GENOMIC DNA]</scope>
    <source>
        <strain evidence="7">Gos25-1</strain>
    </source>
</reference>
<protein>
    <submittedName>
        <fullName evidence="6">Beta-phosphoglucomutase</fullName>
    </submittedName>
</protein>
<dbReference type="InterPro" id="IPR006439">
    <property type="entry name" value="HAD-SF_hydro_IA"/>
</dbReference>
<keyword evidence="7" id="KW-1185">Reference proteome</keyword>
<dbReference type="InterPro" id="IPR010972">
    <property type="entry name" value="Beta-PGM"/>
</dbReference>
<dbReference type="GO" id="GO:0000287">
    <property type="term" value="F:magnesium ion binding"/>
    <property type="evidence" value="ECO:0007669"/>
    <property type="project" value="InterPro"/>
</dbReference>
<feature type="site" description="Important for catalytic activity and assists the phosphoryl transfer reaction to Asp8 by balancing charge and orienting the reacting groups" evidence="5">
    <location>
        <position position="114"/>
    </location>
</feature>
<keyword evidence="4" id="KW-0479">Metal-binding</keyword>
<sequence>MFKGALFDLDGVITDTSILHFEAWRKLVDTFFSSELPDSLEEKTKGVSRTDSLKVILKHLDVSVSETMFQQLLVEKNAYYKEALQGISSEAILPGVSDFISELKQQQVRLALASASLNGPFILDKLDLRDSFDAIVDPRSVARGKPAPDIFLAAAAALKLKPSKCIGIEDSIAGLRAIKDSGAFSVAVGKTTELQKADLTLSTTAELKLTTICKAYFH</sequence>
<feature type="binding site" evidence="4">
    <location>
        <position position="8"/>
    </location>
    <ligand>
        <name>Mg(2+)</name>
        <dbReference type="ChEBI" id="CHEBI:18420"/>
    </ligand>
</feature>
<feature type="binding site" evidence="3">
    <location>
        <position position="145"/>
    </location>
    <ligand>
        <name>substrate</name>
    </ligand>
</feature>
<comment type="similarity">
    <text evidence="1">Belongs to the HAD-like hydrolase superfamily. CbbY/CbbZ/Gph/YieH family.</text>
</comment>
<evidence type="ECO:0000256" key="4">
    <source>
        <dbReference type="PIRSR" id="PIRSR610972-3"/>
    </source>
</evidence>
<dbReference type="PANTHER" id="PTHR18901">
    <property type="entry name" value="2-DEOXYGLUCOSE-6-PHOSPHATE PHOSPHATASE 2"/>
    <property type="match status" value="1"/>
</dbReference>
<dbReference type="SFLD" id="SFLDS00003">
    <property type="entry name" value="Haloacid_Dehalogenase"/>
    <property type="match status" value="1"/>
</dbReference>
<dbReference type="SUPFAM" id="SSF56784">
    <property type="entry name" value="HAD-like"/>
    <property type="match status" value="1"/>
</dbReference>
<dbReference type="Gene3D" id="3.40.50.1000">
    <property type="entry name" value="HAD superfamily/HAD-like"/>
    <property type="match status" value="1"/>
</dbReference>
<gene>
    <name evidence="6" type="ORF">NRIC_23270</name>
</gene>
<dbReference type="PRINTS" id="PR00413">
    <property type="entry name" value="HADHALOGNASE"/>
</dbReference>
<feature type="site" description="Important for catalytic activity and assists the phosphoryl transfer reaction to Asp8 by balancing charge and orienting the reacting groups" evidence="5">
    <location>
        <position position="145"/>
    </location>
</feature>
<dbReference type="InterPro" id="IPR023214">
    <property type="entry name" value="HAD_sf"/>
</dbReference>
<comment type="caution">
    <text evidence="6">The sequence shown here is derived from an EMBL/GenBank/DDBJ whole genome shotgun (WGS) entry which is preliminary data.</text>
</comment>
<feature type="active site" description="Nucleophile" evidence="2">
    <location>
        <position position="8"/>
    </location>
</feature>
<feature type="binding site" evidence="3">
    <location>
        <position position="76"/>
    </location>
    <ligand>
        <name>substrate</name>
    </ligand>
</feature>
<dbReference type="GO" id="GO:0008801">
    <property type="term" value="F:beta-phosphoglucomutase activity"/>
    <property type="evidence" value="ECO:0007669"/>
    <property type="project" value="InterPro"/>
</dbReference>
<dbReference type="SFLD" id="SFLDG01129">
    <property type="entry name" value="C1.5:_HAD__Beta-PGM__Phosphata"/>
    <property type="match status" value="1"/>
</dbReference>
<dbReference type="OrthoDB" id="9797743at2"/>
<feature type="binding site" evidence="3">
    <location>
        <position position="52"/>
    </location>
    <ligand>
        <name>substrate</name>
    </ligand>
</feature>
<organism evidence="6 7">
    <name type="scientific">Enterococcus florum</name>
    <dbReference type="NCBI Taxonomy" id="2480627"/>
    <lineage>
        <taxon>Bacteria</taxon>
        <taxon>Bacillati</taxon>
        <taxon>Bacillota</taxon>
        <taxon>Bacilli</taxon>
        <taxon>Lactobacillales</taxon>
        <taxon>Enterococcaceae</taxon>
        <taxon>Enterococcus</taxon>
    </lineage>
</organism>
<feature type="binding site" evidence="4">
    <location>
        <position position="10"/>
    </location>
    <ligand>
        <name>Mg(2+)</name>
        <dbReference type="ChEBI" id="CHEBI:18420"/>
    </ligand>
</feature>
<feature type="binding site" evidence="4">
    <location>
        <position position="170"/>
    </location>
    <ligand>
        <name>Mg(2+)</name>
        <dbReference type="ChEBI" id="CHEBI:18420"/>
    </ligand>
</feature>
<dbReference type="NCBIfam" id="TIGR01990">
    <property type="entry name" value="bPGM"/>
    <property type="match status" value="1"/>
</dbReference>
<comment type="cofactor">
    <cofactor evidence="4">
        <name>Mg(2+)</name>
        <dbReference type="ChEBI" id="CHEBI:18420"/>
    </cofactor>
    <text evidence="4">Binds 2 magnesium ions per subunit.</text>
</comment>
<dbReference type="GO" id="GO:0005975">
    <property type="term" value="P:carbohydrate metabolic process"/>
    <property type="evidence" value="ECO:0007669"/>
    <property type="project" value="InterPro"/>
</dbReference>
<dbReference type="Gene3D" id="1.10.150.240">
    <property type="entry name" value="Putative phosphatase, domain 2"/>
    <property type="match status" value="1"/>
</dbReference>
<keyword evidence="4" id="KW-0460">Magnesium</keyword>
<feature type="binding site" evidence="3">
    <location>
        <begin position="114"/>
        <end position="118"/>
    </location>
    <ligand>
        <name>substrate</name>
    </ligand>
</feature>
<dbReference type="InterPro" id="IPR036412">
    <property type="entry name" value="HAD-like_sf"/>
</dbReference>
<dbReference type="InterPro" id="IPR023198">
    <property type="entry name" value="PGP-like_dom2"/>
</dbReference>